<dbReference type="PROSITE" id="PS50297">
    <property type="entry name" value="ANK_REP_REGION"/>
    <property type="match status" value="2"/>
</dbReference>
<feature type="repeat" description="ANK" evidence="1">
    <location>
        <begin position="457"/>
        <end position="489"/>
    </location>
</feature>
<sequence length="686" mass="77269">MRRQRRRRRFVLEAWRRTRCAPETKPGTTAPIALHCRAFYRQGTAHVNLLTAIARRIGIRGLGLALALLAATPVAQAFDLDLAWFKWSGMRRNFVLDYPETATLELKPFPLPGLARMPLRIVLSQYRGLFYFNAYQDLQYRQRVYKSPPMALFSPEELRACVSPGDDIQVNDIWPTSNSLVPGITLTPLSFQCKEPSEWQLSGRYLLIDQRDPQHPLLAISHRQDLGQMEFTPLQPISEETGRQWLQALETFPPWFRPFTQGSGPITVNAFVPAPASTPDSLWKEFRALHEQLRTAKDKLPGIREVEDFFVTHDFRSIATERREYAGLLNDIAYWASEAGQLQTARPWLKEVLRRDPGRMPTYLNLADLDWAIYQQRTQDNIHQGRAIEGYRVYCGLRLKRQMSIPPRVLQRLGLNAANPRDCQAFWPLVAAVDAGDLSEVQRLLASGISGEVMADDGRSALLHALDAPRLDIARLLLEHGAHTSGLYNWTTLATLAMRRDLGDSPDLSQGGRLKFLIEAGVAVDEPDSQGQTPLMQMAENKRSLQGFSWLLQYPQNLDLRNKNDGETALYRAFSGNNYVAMKQLIAAGANLNLSYGRAVCNNQPVGESLLTLVADKTSADAQSPSVSQQDTLEMFTLLLEKGADPNVGQHCEKKGYAILLEAIARKKREDMLKVLQRYAPTPPAS</sequence>
<dbReference type="HOGENOM" id="CLU_428173_0_0_6"/>
<organism evidence="3 4">
    <name type="scientific">Pseudomonas fluorescens (strain ATCC BAA-477 / NRRL B-23932 / Pf-5)</name>
    <dbReference type="NCBI Taxonomy" id="220664"/>
    <lineage>
        <taxon>Bacteria</taxon>
        <taxon>Pseudomonadati</taxon>
        <taxon>Pseudomonadota</taxon>
        <taxon>Gammaproteobacteria</taxon>
        <taxon>Pseudomonadales</taxon>
        <taxon>Pseudomonadaceae</taxon>
        <taxon>Pseudomonas</taxon>
    </lineage>
</organism>
<dbReference type="PANTHER" id="PTHR24118:SF99">
    <property type="entry name" value="POTE ANKYRIN DOMAIN FAMILY MEMBER 3C-RELATED"/>
    <property type="match status" value="1"/>
</dbReference>
<reference evidence="3 4" key="1">
    <citation type="journal article" date="2005" name="Nat. Biotechnol.">
        <title>Complete genome sequence of the plant commensal Pseudomonas fluorescens Pf-5.</title>
        <authorList>
            <person name="Paulsen I.T."/>
            <person name="Press C.M."/>
            <person name="Ravel J."/>
            <person name="Kobayashi D.Y."/>
            <person name="Myers G.S."/>
            <person name="Mavrodi D.V."/>
            <person name="DeBoy R.T."/>
            <person name="Seshadri R."/>
            <person name="Ren Q."/>
            <person name="Madupu R."/>
            <person name="Dodson R.J."/>
            <person name="Durkin A.S."/>
            <person name="Brinkac L.M."/>
            <person name="Daugherty S.C."/>
            <person name="Sullivan S.A."/>
            <person name="Rosovitz M.J."/>
            <person name="Gwinn M.L."/>
            <person name="Zhou L."/>
            <person name="Schneider D.J."/>
            <person name="Cartinhour S.W."/>
            <person name="Nelson W.C."/>
            <person name="Weidman J."/>
            <person name="Watkins K."/>
            <person name="Tran K."/>
            <person name="Khouri H."/>
            <person name="Pierson E.A."/>
            <person name="Pierson L.S.III."/>
            <person name="Thomashow L.S."/>
            <person name="Loper J.E."/>
        </authorList>
    </citation>
    <scope>NUCLEOTIDE SEQUENCE [LARGE SCALE GENOMIC DNA]</scope>
    <source>
        <strain evidence="4">ATCC BAA-477 / NRRL B-23932 / Pf-5</strain>
    </source>
</reference>
<proteinExistence type="predicted"/>
<name>Q4K3I1_PSEF5</name>
<dbReference type="STRING" id="220664.PFL_6144"/>
<dbReference type="KEGG" id="pfl:PFL_6144"/>
<evidence type="ECO:0000313" key="3">
    <source>
        <dbReference type="EMBL" id="AAY95332.1"/>
    </source>
</evidence>
<feature type="transmembrane region" description="Helical" evidence="2">
    <location>
        <begin position="62"/>
        <end position="85"/>
    </location>
</feature>
<dbReference type="Gene3D" id="1.25.40.20">
    <property type="entry name" value="Ankyrin repeat-containing domain"/>
    <property type="match status" value="1"/>
</dbReference>
<gene>
    <name evidence="3" type="ordered locus">PFL_6144</name>
</gene>
<dbReference type="PROSITE" id="PS50088">
    <property type="entry name" value="ANK_REPEAT"/>
    <property type="match status" value="2"/>
</dbReference>
<dbReference type="SUPFAM" id="SSF48403">
    <property type="entry name" value="Ankyrin repeat"/>
    <property type="match status" value="1"/>
</dbReference>
<keyword evidence="2" id="KW-0812">Transmembrane</keyword>
<dbReference type="EMBL" id="CP000076">
    <property type="protein sequence ID" value="AAY95332.1"/>
    <property type="molecule type" value="Genomic_DNA"/>
</dbReference>
<dbReference type="AlphaFoldDB" id="Q4K3I1"/>
<dbReference type="Proteomes" id="UP000008540">
    <property type="component" value="Chromosome"/>
</dbReference>
<dbReference type="Pfam" id="PF12796">
    <property type="entry name" value="Ank_2"/>
    <property type="match status" value="1"/>
</dbReference>
<evidence type="ECO:0000313" key="4">
    <source>
        <dbReference type="Proteomes" id="UP000008540"/>
    </source>
</evidence>
<feature type="repeat" description="ANK" evidence="1">
    <location>
        <begin position="565"/>
        <end position="597"/>
    </location>
</feature>
<evidence type="ECO:0000256" key="2">
    <source>
        <dbReference type="SAM" id="Phobius"/>
    </source>
</evidence>
<evidence type="ECO:0000256" key="1">
    <source>
        <dbReference type="PROSITE-ProRule" id="PRU00023"/>
    </source>
</evidence>
<keyword evidence="2" id="KW-0472">Membrane</keyword>
<keyword evidence="2" id="KW-1133">Transmembrane helix</keyword>
<dbReference type="InterPro" id="IPR002110">
    <property type="entry name" value="Ankyrin_rpt"/>
</dbReference>
<dbReference type="InterPro" id="IPR036770">
    <property type="entry name" value="Ankyrin_rpt-contain_sf"/>
</dbReference>
<keyword evidence="1" id="KW-0040">ANK repeat</keyword>
<dbReference type="eggNOG" id="COG0666">
    <property type="taxonomic scope" value="Bacteria"/>
</dbReference>
<dbReference type="SMART" id="SM00248">
    <property type="entry name" value="ANK"/>
    <property type="match status" value="5"/>
</dbReference>
<protein>
    <submittedName>
        <fullName evidence="3">Uncharacterized protein</fullName>
    </submittedName>
</protein>
<accession>Q4K3I1</accession>
<dbReference type="PATRIC" id="fig|220664.5.peg.6272"/>
<dbReference type="PANTHER" id="PTHR24118">
    <property type="entry name" value="POTE ANKYRIN DOMAIN"/>
    <property type="match status" value="1"/>
</dbReference>